<dbReference type="GO" id="GO:0033922">
    <property type="term" value="F:peptidoglycan beta-N-acetylmuramidase activity"/>
    <property type="evidence" value="ECO:0007669"/>
    <property type="project" value="InterPro"/>
</dbReference>
<dbReference type="Gene3D" id="3.40.50.12170">
    <property type="entry name" value="Uncharacterised protein PF07075, DUF1343"/>
    <property type="match status" value="1"/>
</dbReference>
<accession>A0A1W2E428</accession>
<keyword evidence="4" id="KW-1185">Reference proteome</keyword>
<dbReference type="PIRSF" id="PIRSF016719">
    <property type="entry name" value="UCP016719"/>
    <property type="match status" value="1"/>
</dbReference>
<dbReference type="OrthoDB" id="5705574at2"/>
<proteinExistence type="predicted"/>
<dbReference type="Pfam" id="PF07075">
    <property type="entry name" value="NamZ_N"/>
    <property type="match status" value="1"/>
</dbReference>
<dbReference type="Gene3D" id="3.90.1150.140">
    <property type="match status" value="1"/>
</dbReference>
<dbReference type="PANTHER" id="PTHR42915:SF1">
    <property type="entry name" value="PEPTIDOGLYCAN BETA-N-ACETYLMURAMIDASE NAMZ"/>
    <property type="match status" value="1"/>
</dbReference>
<dbReference type="PANTHER" id="PTHR42915">
    <property type="entry name" value="HYPOTHETICAL 460 KDA PROTEIN IN FEUA-SIGW INTERGENIC REGION [PRECURSOR]"/>
    <property type="match status" value="1"/>
</dbReference>
<reference evidence="3 4" key="1">
    <citation type="submission" date="2017-04" db="EMBL/GenBank/DDBJ databases">
        <authorList>
            <person name="Afonso C.L."/>
            <person name="Miller P.J."/>
            <person name="Scott M.A."/>
            <person name="Spackman E."/>
            <person name="Goraichik I."/>
            <person name="Dimitrov K.M."/>
            <person name="Suarez D.L."/>
            <person name="Swayne D.E."/>
        </authorList>
    </citation>
    <scope>NUCLEOTIDE SEQUENCE [LARGE SCALE GENOMIC DNA]</scope>
    <source>
        <strain evidence="3 4">DSM 3385</strain>
    </source>
</reference>
<dbReference type="Proteomes" id="UP000192418">
    <property type="component" value="Unassembled WGS sequence"/>
</dbReference>
<dbReference type="EMBL" id="FWXY01000023">
    <property type="protein sequence ID" value="SMD04036.1"/>
    <property type="molecule type" value="Genomic_DNA"/>
</dbReference>
<dbReference type="Pfam" id="PF20732">
    <property type="entry name" value="NamZ_C"/>
    <property type="match status" value="1"/>
</dbReference>
<protein>
    <submittedName>
        <fullName evidence="3">Uncharacterized conserved protein YbbC, DUF1343 family</fullName>
    </submittedName>
</protein>
<evidence type="ECO:0000313" key="4">
    <source>
        <dbReference type="Proteomes" id="UP000192418"/>
    </source>
</evidence>
<feature type="domain" description="Peptidoglycan beta-N-acetylmuramidase NamZ N-terminal" evidence="1">
    <location>
        <begin position="27"/>
        <end position="228"/>
    </location>
</feature>
<dbReference type="STRING" id="1121400.SAMN02746065_12344"/>
<dbReference type="AlphaFoldDB" id="A0A1W2E428"/>
<dbReference type="InterPro" id="IPR008302">
    <property type="entry name" value="NamZ"/>
</dbReference>
<dbReference type="RefSeq" id="WP_084071210.1">
    <property type="nucleotide sequence ID" value="NZ_FWXY01000023.1"/>
</dbReference>
<dbReference type="InterPro" id="IPR048502">
    <property type="entry name" value="NamZ_N"/>
</dbReference>
<dbReference type="InterPro" id="IPR048503">
    <property type="entry name" value="NamZ_C"/>
</dbReference>
<gene>
    <name evidence="3" type="ORF">SAMN02746065_12344</name>
</gene>
<name>A0A1W2E428_9BACT</name>
<evidence type="ECO:0000259" key="1">
    <source>
        <dbReference type="Pfam" id="PF07075"/>
    </source>
</evidence>
<evidence type="ECO:0000259" key="2">
    <source>
        <dbReference type="Pfam" id="PF20732"/>
    </source>
</evidence>
<organism evidence="3 4">
    <name type="scientific">Desulfocicer vacuolatum DSM 3385</name>
    <dbReference type="NCBI Taxonomy" id="1121400"/>
    <lineage>
        <taxon>Bacteria</taxon>
        <taxon>Pseudomonadati</taxon>
        <taxon>Thermodesulfobacteriota</taxon>
        <taxon>Desulfobacteria</taxon>
        <taxon>Desulfobacterales</taxon>
        <taxon>Desulfobacteraceae</taxon>
        <taxon>Desulfocicer</taxon>
    </lineage>
</organism>
<sequence>MIKAPVKTGLETLKTTPSTAFKGKKLGLLANPASVDNTFIHASRIIHALFPGQLKALFSPQHGFHAEKQDNMIESDHGMDPELNIPVFSLYSDTRIPTEKMMDHIDILIIDLQDVGTRVYTFMYTMSHCLEAAKQYGKKIVILDRPNPLGGIAVEGNVLADSCRSFVGRFPLPMRHGLTMGELALFFNREHGIHADVTVIPMQGWKRKMSFRDTGLSWVAPSPNLPTPESAMVYPGQVIFEGTNVSEGRGTTQPFEFLGAPYIDPSPILKEIVKDIAGATLRPICFEPTSGKWAGQACRGFQIHVTDPLAFKPYRTSLLLLQQIIKHHQNAFQWKEPPYEYEYHKSPMDLILGSETLKERIAQQEEMNALEASWHMDLVGFEKTKQKFHLYEHC</sequence>
<feature type="domain" description="Peptidoglycan beta-N-acetylmuramidase NamZ C-terminal" evidence="2">
    <location>
        <begin position="232"/>
        <end position="391"/>
    </location>
</feature>
<evidence type="ECO:0000313" key="3">
    <source>
        <dbReference type="EMBL" id="SMD04036.1"/>
    </source>
</evidence>